<evidence type="ECO:0000256" key="1">
    <source>
        <dbReference type="SAM" id="MobiDB-lite"/>
    </source>
</evidence>
<gene>
    <name evidence="3" type="ORF">P171DRAFT_481164</name>
</gene>
<evidence type="ECO:0000313" key="3">
    <source>
        <dbReference type="EMBL" id="KAF2450124.1"/>
    </source>
</evidence>
<name>A0A9P4UFL0_9PLEO</name>
<keyword evidence="4" id="KW-1185">Reference proteome</keyword>
<feature type="compositionally biased region" description="Basic and acidic residues" evidence="1">
    <location>
        <begin position="62"/>
        <end position="71"/>
    </location>
</feature>
<evidence type="ECO:0000313" key="4">
    <source>
        <dbReference type="Proteomes" id="UP000799764"/>
    </source>
</evidence>
<dbReference type="OrthoDB" id="10042665at2759"/>
<dbReference type="PANTHER" id="PTHR46411:SF4">
    <property type="entry name" value="AAA+ ATPASE DOMAIN-CONTAINING PROTEIN"/>
    <property type="match status" value="1"/>
</dbReference>
<dbReference type="EMBL" id="MU001494">
    <property type="protein sequence ID" value="KAF2450124.1"/>
    <property type="molecule type" value="Genomic_DNA"/>
</dbReference>
<organism evidence="3 4">
    <name type="scientific">Karstenula rhodostoma CBS 690.94</name>
    <dbReference type="NCBI Taxonomy" id="1392251"/>
    <lineage>
        <taxon>Eukaryota</taxon>
        <taxon>Fungi</taxon>
        <taxon>Dikarya</taxon>
        <taxon>Ascomycota</taxon>
        <taxon>Pezizomycotina</taxon>
        <taxon>Dothideomycetes</taxon>
        <taxon>Pleosporomycetidae</taxon>
        <taxon>Pleosporales</taxon>
        <taxon>Massarineae</taxon>
        <taxon>Didymosphaeriaceae</taxon>
        <taxon>Karstenula</taxon>
    </lineage>
</organism>
<feature type="compositionally biased region" description="Polar residues" evidence="1">
    <location>
        <begin position="23"/>
        <end position="42"/>
    </location>
</feature>
<sequence>MTARSAKDSDHEGIPTAELLSPTDGTISASSGDELSRTSNDTAAAVASPEQDADPSVLEATNEEKDASNEKEGDDEKLEAKKESETPPSPTLPRTRIGRLNKDDKKDIIDQADWQTMVPKKDIESRLVMAVNDGDDGREQATLYSPYIHKVCPTNYFPEVYVEVRSVSFSYPYAPFYFYIDQMQEHVENDNDEDAKSDDWNDFRKYFYDVYVGAFHDRVRVSLEEANVRFDSLWAVFKPGDMLYTLDDFDAPHLFIISRSTFHSHKYNAYDIESLMKKGGAAAAGDSERFVIDAWTVTWKGSSKVFSREVKTFVINVFAGTRPVSSFKIYPIKYHKDGDTESQNALLDKLE</sequence>
<feature type="domain" description="DUF7025" evidence="2">
    <location>
        <begin position="223"/>
        <end position="336"/>
    </location>
</feature>
<feature type="compositionally biased region" description="Basic and acidic residues" evidence="1">
    <location>
        <begin position="1"/>
        <end position="13"/>
    </location>
</feature>
<reference evidence="3" key="1">
    <citation type="journal article" date="2020" name="Stud. Mycol.">
        <title>101 Dothideomycetes genomes: a test case for predicting lifestyles and emergence of pathogens.</title>
        <authorList>
            <person name="Haridas S."/>
            <person name="Albert R."/>
            <person name="Binder M."/>
            <person name="Bloem J."/>
            <person name="Labutti K."/>
            <person name="Salamov A."/>
            <person name="Andreopoulos B."/>
            <person name="Baker S."/>
            <person name="Barry K."/>
            <person name="Bills G."/>
            <person name="Bluhm B."/>
            <person name="Cannon C."/>
            <person name="Castanera R."/>
            <person name="Culley D."/>
            <person name="Daum C."/>
            <person name="Ezra D."/>
            <person name="Gonzalez J."/>
            <person name="Henrissat B."/>
            <person name="Kuo A."/>
            <person name="Liang C."/>
            <person name="Lipzen A."/>
            <person name="Lutzoni F."/>
            <person name="Magnuson J."/>
            <person name="Mondo S."/>
            <person name="Nolan M."/>
            <person name="Ohm R."/>
            <person name="Pangilinan J."/>
            <person name="Park H.-J."/>
            <person name="Ramirez L."/>
            <person name="Alfaro M."/>
            <person name="Sun H."/>
            <person name="Tritt A."/>
            <person name="Yoshinaga Y."/>
            <person name="Zwiers L.-H."/>
            <person name="Turgeon B."/>
            <person name="Goodwin S."/>
            <person name="Spatafora J."/>
            <person name="Crous P."/>
            <person name="Grigoriev I."/>
        </authorList>
    </citation>
    <scope>NUCLEOTIDE SEQUENCE</scope>
    <source>
        <strain evidence="3">CBS 690.94</strain>
    </source>
</reference>
<proteinExistence type="predicted"/>
<feature type="region of interest" description="Disordered" evidence="1">
    <location>
        <begin position="1"/>
        <end position="104"/>
    </location>
</feature>
<dbReference type="Pfam" id="PF22942">
    <property type="entry name" value="DUF7025"/>
    <property type="match status" value="1"/>
</dbReference>
<dbReference type="AlphaFoldDB" id="A0A9P4UFL0"/>
<evidence type="ECO:0000259" key="2">
    <source>
        <dbReference type="Pfam" id="PF22942"/>
    </source>
</evidence>
<comment type="caution">
    <text evidence="3">The sequence shown here is derived from an EMBL/GenBank/DDBJ whole genome shotgun (WGS) entry which is preliminary data.</text>
</comment>
<dbReference type="Proteomes" id="UP000799764">
    <property type="component" value="Unassembled WGS sequence"/>
</dbReference>
<accession>A0A9P4UFL0</accession>
<protein>
    <recommendedName>
        <fullName evidence="2">DUF7025 domain-containing protein</fullName>
    </recommendedName>
</protein>
<dbReference type="InterPro" id="IPR054289">
    <property type="entry name" value="DUF7025"/>
</dbReference>
<dbReference type="PANTHER" id="PTHR46411">
    <property type="entry name" value="FAMILY ATPASE, PUTATIVE-RELATED"/>
    <property type="match status" value="1"/>
</dbReference>